<feature type="transmembrane region" description="Helical" evidence="6">
    <location>
        <begin position="119"/>
        <end position="142"/>
    </location>
</feature>
<evidence type="ECO:0000256" key="5">
    <source>
        <dbReference type="ARBA" id="ARBA00023136"/>
    </source>
</evidence>
<feature type="transmembrane region" description="Helical" evidence="6">
    <location>
        <begin position="187"/>
        <end position="206"/>
    </location>
</feature>
<dbReference type="Gene3D" id="1.20.1250.20">
    <property type="entry name" value="MFS general substrate transporter like domains"/>
    <property type="match status" value="2"/>
</dbReference>
<dbReference type="FunFam" id="1.20.1250.20:FF:000018">
    <property type="entry name" value="MFS transporter permease"/>
    <property type="match status" value="1"/>
</dbReference>
<feature type="transmembrane region" description="Helical" evidence="6">
    <location>
        <begin position="373"/>
        <end position="396"/>
    </location>
</feature>
<dbReference type="OrthoDB" id="9773957at2"/>
<evidence type="ECO:0000313" key="9">
    <source>
        <dbReference type="Proteomes" id="UP000240542"/>
    </source>
</evidence>
<dbReference type="CDD" id="cd17319">
    <property type="entry name" value="MFS_ExuT_GudP_like"/>
    <property type="match status" value="1"/>
</dbReference>
<keyword evidence="3 6" id="KW-0812">Transmembrane</keyword>
<dbReference type="InterPro" id="IPR020846">
    <property type="entry name" value="MFS_dom"/>
</dbReference>
<feature type="transmembrane region" description="Helical" evidence="6">
    <location>
        <begin position="94"/>
        <end position="113"/>
    </location>
</feature>
<dbReference type="AlphaFoldDB" id="A0A2P8CLX3"/>
<gene>
    <name evidence="8" type="ORF">CLV63_13721</name>
</gene>
<evidence type="ECO:0000313" key="8">
    <source>
        <dbReference type="EMBL" id="PSK85962.1"/>
    </source>
</evidence>
<evidence type="ECO:0000256" key="2">
    <source>
        <dbReference type="ARBA" id="ARBA00022448"/>
    </source>
</evidence>
<feature type="transmembrane region" description="Helical" evidence="6">
    <location>
        <begin position="251"/>
        <end position="272"/>
    </location>
</feature>
<feature type="domain" description="Major facilitator superfamily (MFS) profile" evidence="7">
    <location>
        <begin position="28"/>
        <end position="432"/>
    </location>
</feature>
<dbReference type="SUPFAM" id="SSF103473">
    <property type="entry name" value="MFS general substrate transporter"/>
    <property type="match status" value="1"/>
</dbReference>
<evidence type="ECO:0000256" key="6">
    <source>
        <dbReference type="SAM" id="Phobius"/>
    </source>
</evidence>
<sequence>MSEVPHAPQTRASTAEEDAVYRKVGRRLLPFLLLCYTFAYLDRVNIGFAKLHMQDDIGLTEAAFGLGAGLFFLAYAFLEIPSNLLMEKIGAKKTITRIMVLWGLASAAMAFVQNEAMFYVLRVLLGVFEAGFAPGIILYLTYWYSARRMAAAMGIYMLAGPVGSILGSGASALIISGFDGLGGLAGWQWMFLVEGLPCVVLGYLFWRSMADRPQDAHWLSAREKEVIGAAVARTRAQTTHSFAAVLKDAQIYVMSVAYFGMMCGIYAASFWLPTILQENGVEGTLNIGFLTAVPYVFAIVAMVWLGRSSDRFQDRKWHTVLPTVTAAVALLVSALTGQVFAVSFTAMIIAVAAVWGAYTVFWAVPAEHFGGTAAAGGIALINTVGILGGFVSPYLIGLVKEATGSTQAGLLVMVGLLAASTLALFFIRRPAAADVR</sequence>
<keyword evidence="2" id="KW-0813">Transport</keyword>
<reference evidence="8 9" key="1">
    <citation type="submission" date="2018-03" db="EMBL/GenBank/DDBJ databases">
        <title>Genomic Encyclopedia of Archaeal and Bacterial Type Strains, Phase II (KMG-II): from individual species to whole genera.</title>
        <authorList>
            <person name="Goeker M."/>
        </authorList>
    </citation>
    <scope>NUCLEOTIDE SEQUENCE [LARGE SCALE GENOMIC DNA]</scope>
    <source>
        <strain evidence="8 9">DSM 45312</strain>
    </source>
</reference>
<feature type="transmembrane region" description="Helical" evidence="6">
    <location>
        <begin position="284"/>
        <end position="305"/>
    </location>
</feature>
<dbReference type="PANTHER" id="PTHR43791:SF36">
    <property type="entry name" value="TRANSPORTER, PUTATIVE (AFU_ORTHOLOGUE AFUA_6G08340)-RELATED"/>
    <property type="match status" value="1"/>
</dbReference>
<feature type="transmembrane region" description="Helical" evidence="6">
    <location>
        <begin position="317"/>
        <end position="335"/>
    </location>
</feature>
<feature type="transmembrane region" description="Helical" evidence="6">
    <location>
        <begin position="408"/>
        <end position="427"/>
    </location>
</feature>
<name>A0A2P8CLX3_9ACTN</name>
<dbReference type="PROSITE" id="PS50850">
    <property type="entry name" value="MFS"/>
    <property type="match status" value="1"/>
</dbReference>
<keyword evidence="5 6" id="KW-0472">Membrane</keyword>
<feature type="transmembrane region" description="Helical" evidence="6">
    <location>
        <begin position="154"/>
        <end position="175"/>
    </location>
</feature>
<evidence type="ECO:0000256" key="1">
    <source>
        <dbReference type="ARBA" id="ARBA00004651"/>
    </source>
</evidence>
<feature type="transmembrane region" description="Helical" evidence="6">
    <location>
        <begin position="341"/>
        <end position="361"/>
    </location>
</feature>
<evidence type="ECO:0000259" key="7">
    <source>
        <dbReference type="PROSITE" id="PS50850"/>
    </source>
</evidence>
<evidence type="ECO:0000256" key="3">
    <source>
        <dbReference type="ARBA" id="ARBA00022692"/>
    </source>
</evidence>
<dbReference type="EMBL" id="PYGA01000037">
    <property type="protein sequence ID" value="PSK85962.1"/>
    <property type="molecule type" value="Genomic_DNA"/>
</dbReference>
<dbReference type="Proteomes" id="UP000240542">
    <property type="component" value="Unassembled WGS sequence"/>
</dbReference>
<keyword evidence="4 6" id="KW-1133">Transmembrane helix</keyword>
<proteinExistence type="predicted"/>
<dbReference type="InterPro" id="IPR011701">
    <property type="entry name" value="MFS"/>
</dbReference>
<comment type="subcellular location">
    <subcellularLocation>
        <location evidence="1">Cell membrane</location>
        <topology evidence="1">Multi-pass membrane protein</topology>
    </subcellularLocation>
</comment>
<dbReference type="RefSeq" id="WP_106586835.1">
    <property type="nucleotide sequence ID" value="NZ_PYGA01000037.1"/>
</dbReference>
<dbReference type="GO" id="GO:0005886">
    <property type="term" value="C:plasma membrane"/>
    <property type="evidence" value="ECO:0007669"/>
    <property type="project" value="UniProtKB-SubCell"/>
</dbReference>
<dbReference type="Pfam" id="PF07690">
    <property type="entry name" value="MFS_1"/>
    <property type="match status" value="1"/>
</dbReference>
<protein>
    <submittedName>
        <fullName evidence="8">Sugar phosphate permease</fullName>
    </submittedName>
</protein>
<feature type="transmembrane region" description="Helical" evidence="6">
    <location>
        <begin position="63"/>
        <end position="82"/>
    </location>
</feature>
<evidence type="ECO:0000256" key="4">
    <source>
        <dbReference type="ARBA" id="ARBA00022989"/>
    </source>
</evidence>
<feature type="transmembrane region" description="Helical" evidence="6">
    <location>
        <begin position="31"/>
        <end position="51"/>
    </location>
</feature>
<dbReference type="GO" id="GO:0022857">
    <property type="term" value="F:transmembrane transporter activity"/>
    <property type="evidence" value="ECO:0007669"/>
    <property type="project" value="InterPro"/>
</dbReference>
<organism evidence="8 9">
    <name type="scientific">Murinocardiopsis flavida</name>
    <dbReference type="NCBI Taxonomy" id="645275"/>
    <lineage>
        <taxon>Bacteria</taxon>
        <taxon>Bacillati</taxon>
        <taxon>Actinomycetota</taxon>
        <taxon>Actinomycetes</taxon>
        <taxon>Streptosporangiales</taxon>
        <taxon>Nocardiopsidaceae</taxon>
        <taxon>Murinocardiopsis</taxon>
    </lineage>
</organism>
<dbReference type="PANTHER" id="PTHR43791">
    <property type="entry name" value="PERMEASE-RELATED"/>
    <property type="match status" value="1"/>
</dbReference>
<keyword evidence="9" id="KW-1185">Reference proteome</keyword>
<comment type="caution">
    <text evidence="8">The sequence shown here is derived from an EMBL/GenBank/DDBJ whole genome shotgun (WGS) entry which is preliminary data.</text>
</comment>
<dbReference type="InterPro" id="IPR036259">
    <property type="entry name" value="MFS_trans_sf"/>
</dbReference>
<accession>A0A2P8CLX3</accession>